<feature type="region of interest" description="Disordered" evidence="1">
    <location>
        <begin position="1"/>
        <end position="32"/>
    </location>
</feature>
<sequence>MTTTMTTQYDDDDDDDAPMTMPLLPSPLASPPKETEQLVSNLAYRLHFSTHPSYPDIATAPLLLNANLGHSMLCLIDNRIKHHFTKLVWKSIIKNKGYINQFSSRILAHDIGIFDLSQQGSLGFIERSENPSSAGPVLLKGCVTSFNVPKDVTPNVTSRVIRCDGGYDEDDEQSTSSSLSTDEKNYTGSNSTMDKNTQRDNSKVMNDNDSKIQKNMKGEEGDADAAGGGSQSSVASSVFNRPAFVLSKNEGIDKANTNTTGIDKEESANSEGGENQHRKSAESTNSITPDSHNTDTFSEGRNKKTDKTVTEVIMPLTFAAIVDVEIGVAGRHGNKIRVSLEFGAPGSIMGIFKGSSSNCLLKSATVNIDTKSLFSSMTQQAKFAIRKLVTVVGPLSKEQSELGYLLVDEQTATASTAKKKPLLNRCTSTTDFVCSPATTQSTMGRMQQSSSVACSNPEHAEEMIRRASLASTGSSATLMGNSAGLGLPTTFSGMKDKIARINRRRRSTLSFSGATNCRRDSVTSTTSASSFSAAPAGSTRSLGEGSSCAKSEHAEEMIKRASMVSSLTVDGSVLSLGDHESNIAGGSCSKAAKAEEIIRRNSTLSCVIDKADYNDNAKEYGGSCPKARQAELLLRRASAVSSLCGDKGHEGDDDTMGDSVFDKAEHIGNRRTSAAGRSILQGRSLVGSKRRLSTTLSATDDGEKSPAFRSSSALHDSQLSNQRSTGPNAQAQFSNIPTKLWNLPVNSRRASESVVQSSMEMSRKNSNAGVALNDGVDDVGPVTEMSVCGAIQGDDCKSLVGARKWKRMSLGNTSSSGFPNDSRLIQHGAAAHTAGCDSVEVSEQAATSNPSVRRRIGDVLFQQGGPQIAGAATNGAASVSENTLFQGSTADLLGGGLLQQNAAAHMAEQVATIQMQQMAQLGMMGAMGGLVSTTAGMAAGPGLPQSNTAMLQQLQAAKVKAQVQQQVQAAQVAAAVRRNSYRRASFDKDVLGPLLAAFADEPEEGGLENGIGAGGGLCLNVPAPSVIDRRRRSSLQHMGI</sequence>
<reference evidence="2" key="1">
    <citation type="submission" date="2021-01" db="EMBL/GenBank/DDBJ databases">
        <authorList>
            <person name="Corre E."/>
            <person name="Pelletier E."/>
            <person name="Niang G."/>
            <person name="Scheremetjew M."/>
            <person name="Finn R."/>
            <person name="Kale V."/>
            <person name="Holt S."/>
            <person name="Cochrane G."/>
            <person name="Meng A."/>
            <person name="Brown T."/>
            <person name="Cohen L."/>
        </authorList>
    </citation>
    <scope>NUCLEOTIDE SEQUENCE</scope>
    <source>
        <strain evidence="2">Pop2</strain>
    </source>
</reference>
<proteinExistence type="predicted"/>
<feature type="compositionally biased region" description="Basic and acidic residues" evidence="1">
    <location>
        <begin position="196"/>
        <end position="220"/>
    </location>
</feature>
<evidence type="ECO:0000256" key="1">
    <source>
        <dbReference type="SAM" id="MobiDB-lite"/>
    </source>
</evidence>
<feature type="compositionally biased region" description="Low complexity" evidence="1">
    <location>
        <begin position="522"/>
        <end position="539"/>
    </location>
</feature>
<feature type="region of interest" description="Disordered" evidence="1">
    <location>
        <begin position="161"/>
        <end position="234"/>
    </location>
</feature>
<feature type="region of interest" description="Disordered" evidence="1">
    <location>
        <begin position="510"/>
        <end position="554"/>
    </location>
</feature>
<dbReference type="AlphaFoldDB" id="A0A7S1YV13"/>
<name>A0A7S1YV13_9STRA</name>
<protein>
    <submittedName>
        <fullName evidence="2">Uncharacterized protein</fullName>
    </submittedName>
</protein>
<accession>A0A7S1YV13</accession>
<feature type="compositionally biased region" description="Polar residues" evidence="1">
    <location>
        <begin position="282"/>
        <end position="297"/>
    </location>
</feature>
<evidence type="ECO:0000313" key="2">
    <source>
        <dbReference type="EMBL" id="CAD9320261.1"/>
    </source>
</evidence>
<gene>
    <name evidence="2" type="ORF">DBRI1063_LOCUS5857</name>
</gene>
<feature type="compositionally biased region" description="Polar residues" evidence="1">
    <location>
        <begin position="708"/>
        <end position="730"/>
    </location>
</feature>
<feature type="compositionally biased region" description="Polar residues" evidence="1">
    <location>
        <begin position="174"/>
        <end position="195"/>
    </location>
</feature>
<feature type="region of interest" description="Disordered" evidence="1">
    <location>
        <begin position="691"/>
        <end position="730"/>
    </location>
</feature>
<feature type="region of interest" description="Disordered" evidence="1">
    <location>
        <begin position="250"/>
        <end position="303"/>
    </location>
</feature>
<organism evidence="2">
    <name type="scientific">Ditylum brightwellii</name>
    <dbReference type="NCBI Taxonomy" id="49249"/>
    <lineage>
        <taxon>Eukaryota</taxon>
        <taxon>Sar</taxon>
        <taxon>Stramenopiles</taxon>
        <taxon>Ochrophyta</taxon>
        <taxon>Bacillariophyta</taxon>
        <taxon>Mediophyceae</taxon>
        <taxon>Lithodesmiophycidae</taxon>
        <taxon>Lithodesmiales</taxon>
        <taxon>Lithodesmiaceae</taxon>
        <taxon>Ditylum</taxon>
    </lineage>
</organism>
<dbReference type="EMBL" id="HBGN01009130">
    <property type="protein sequence ID" value="CAD9320261.1"/>
    <property type="molecule type" value="Transcribed_RNA"/>
</dbReference>